<keyword evidence="3" id="KW-1185">Reference proteome</keyword>
<gene>
    <name evidence="1" type="primary">AIM41</name>
    <name evidence="2" type="ORF">MKZ38_003584</name>
</gene>
<organism evidence="2 3">
    <name type="scientific">Zalerion maritima</name>
    <dbReference type="NCBI Taxonomy" id="339359"/>
    <lineage>
        <taxon>Eukaryota</taxon>
        <taxon>Fungi</taxon>
        <taxon>Dikarya</taxon>
        <taxon>Ascomycota</taxon>
        <taxon>Pezizomycotina</taxon>
        <taxon>Sordariomycetes</taxon>
        <taxon>Lulworthiomycetidae</taxon>
        <taxon>Lulworthiales</taxon>
        <taxon>Lulworthiaceae</taxon>
        <taxon>Zalerion</taxon>
    </lineage>
</organism>
<keyword evidence="1" id="KW-0496">Mitochondrion</keyword>
<dbReference type="SUPFAM" id="SSF89095">
    <property type="entry name" value="GatB/YqeY motif"/>
    <property type="match status" value="1"/>
</dbReference>
<dbReference type="InterPro" id="IPR019004">
    <property type="entry name" value="YqeY/Aim41"/>
</dbReference>
<protein>
    <recommendedName>
        <fullName evidence="1">Altered inheritance of mitochondria protein 41</fullName>
    </recommendedName>
</protein>
<evidence type="ECO:0000313" key="2">
    <source>
        <dbReference type="EMBL" id="KAJ2898900.1"/>
    </source>
</evidence>
<comment type="caution">
    <text evidence="2">The sequence shown here is derived from an EMBL/GenBank/DDBJ whole genome shotgun (WGS) entry which is preliminary data.</text>
</comment>
<reference evidence="2" key="1">
    <citation type="submission" date="2022-07" db="EMBL/GenBank/DDBJ databases">
        <title>Draft genome sequence of Zalerion maritima ATCC 34329, a (micro)plastics degrading marine fungus.</title>
        <authorList>
            <person name="Paco A."/>
            <person name="Goncalves M.F.M."/>
            <person name="Rocha-Santos T.A.P."/>
            <person name="Alves A."/>
        </authorList>
    </citation>
    <scope>NUCLEOTIDE SEQUENCE</scope>
    <source>
        <strain evidence="2">ATCC 34329</strain>
    </source>
</reference>
<dbReference type="GO" id="GO:0005739">
    <property type="term" value="C:mitochondrion"/>
    <property type="evidence" value="ECO:0007669"/>
    <property type="project" value="UniProtKB-SubCell"/>
</dbReference>
<dbReference type="InterPro" id="IPR042184">
    <property type="entry name" value="YqeY/Aim41_N"/>
</dbReference>
<evidence type="ECO:0000313" key="3">
    <source>
        <dbReference type="Proteomes" id="UP001201980"/>
    </source>
</evidence>
<dbReference type="PANTHER" id="PTHR28055">
    <property type="entry name" value="ALTERED INHERITANCE OF MITOCHONDRIA PROTEIN 41, MITOCHONDRIAL"/>
    <property type="match status" value="1"/>
</dbReference>
<comment type="similarity">
    <text evidence="1">Belongs to the AIM41 family.</text>
</comment>
<accession>A0AAD5RU82</accession>
<sequence length="199" mass="21714">MASLRQSTFALLRGMRLSASPSPRLTTTVIPVFGIRSYSEGAPQQPELIKMLKTDLKTAMRAKEKIWMSAIRGVLGEVTNLDKAGKPVETDVQVVALMRKQIRAMQDAANEFKEANREDLVAKEEQSIKHLEEYIRKSGVRGLSGDALMAAIRPLVEEAKQNGQAQGPVMKALLAPGGPLDGKTVDKAELSTLVKKTFA</sequence>
<dbReference type="Pfam" id="PF09424">
    <property type="entry name" value="YqeY"/>
    <property type="match status" value="1"/>
</dbReference>
<dbReference type="AlphaFoldDB" id="A0AAD5RU82"/>
<dbReference type="InterPro" id="IPR003789">
    <property type="entry name" value="Asn/Gln_tRNA_amidoTrase-B-like"/>
</dbReference>
<dbReference type="GO" id="GO:0016884">
    <property type="term" value="F:carbon-nitrogen ligase activity, with glutamine as amido-N-donor"/>
    <property type="evidence" value="ECO:0007669"/>
    <property type="project" value="UniProtKB-UniRule"/>
</dbReference>
<dbReference type="Proteomes" id="UP001201980">
    <property type="component" value="Unassembled WGS sequence"/>
</dbReference>
<comment type="subcellular location">
    <subcellularLocation>
        <location evidence="1">Mitochondrion</location>
    </subcellularLocation>
</comment>
<dbReference type="EMBL" id="JAKWBI020000213">
    <property type="protein sequence ID" value="KAJ2898900.1"/>
    <property type="molecule type" value="Genomic_DNA"/>
</dbReference>
<dbReference type="PANTHER" id="PTHR28055:SF1">
    <property type="entry name" value="ALTERED INHERITANCE OF MITOCHONDRIA PROTEIN 41, MITOCHONDRIAL"/>
    <property type="match status" value="1"/>
</dbReference>
<evidence type="ECO:0000256" key="1">
    <source>
        <dbReference type="RuleBase" id="RU365099"/>
    </source>
</evidence>
<proteinExistence type="inferred from homology"/>
<dbReference type="Gene3D" id="1.10.1510.10">
    <property type="entry name" value="Uncharacterised protein YqeY/AIM41 PF09424, N-terminal domain"/>
    <property type="match status" value="1"/>
</dbReference>
<name>A0AAD5RU82_9PEZI</name>